<dbReference type="AlphaFoldDB" id="A0AAN9A7H3"/>
<keyword evidence="1" id="KW-0812">Transmembrane</keyword>
<gene>
    <name evidence="2" type="ORF">SK128_001951</name>
</gene>
<proteinExistence type="predicted"/>
<sequence>MLCAGYRQTNKPIDYVYSVFPHVLFLSVLLSFLPLSISSPPFPLLLSSFLLYLFLPFLFFILFLFLLTRVLLL</sequence>
<keyword evidence="1" id="KW-0472">Membrane</keyword>
<evidence type="ECO:0000313" key="2">
    <source>
        <dbReference type="EMBL" id="KAK7072742.1"/>
    </source>
</evidence>
<dbReference type="EMBL" id="JAXCGZ010013351">
    <property type="protein sequence ID" value="KAK7072742.1"/>
    <property type="molecule type" value="Genomic_DNA"/>
</dbReference>
<feature type="transmembrane region" description="Helical" evidence="1">
    <location>
        <begin position="15"/>
        <end position="37"/>
    </location>
</feature>
<keyword evidence="1" id="KW-1133">Transmembrane helix</keyword>
<feature type="transmembrane region" description="Helical" evidence="1">
    <location>
        <begin position="49"/>
        <end position="72"/>
    </location>
</feature>
<accession>A0AAN9A7H3</accession>
<name>A0AAN9A7H3_HALRR</name>
<comment type="caution">
    <text evidence="2">The sequence shown here is derived from an EMBL/GenBank/DDBJ whole genome shotgun (WGS) entry which is preliminary data.</text>
</comment>
<keyword evidence="3" id="KW-1185">Reference proteome</keyword>
<evidence type="ECO:0000313" key="3">
    <source>
        <dbReference type="Proteomes" id="UP001381693"/>
    </source>
</evidence>
<evidence type="ECO:0000256" key="1">
    <source>
        <dbReference type="SAM" id="Phobius"/>
    </source>
</evidence>
<dbReference type="Proteomes" id="UP001381693">
    <property type="component" value="Unassembled WGS sequence"/>
</dbReference>
<reference evidence="2 3" key="1">
    <citation type="submission" date="2023-11" db="EMBL/GenBank/DDBJ databases">
        <title>Halocaridina rubra genome assembly.</title>
        <authorList>
            <person name="Smith C."/>
        </authorList>
    </citation>
    <scope>NUCLEOTIDE SEQUENCE [LARGE SCALE GENOMIC DNA]</scope>
    <source>
        <strain evidence="2">EP-1</strain>
        <tissue evidence="2">Whole</tissue>
    </source>
</reference>
<organism evidence="2 3">
    <name type="scientific">Halocaridina rubra</name>
    <name type="common">Hawaiian red shrimp</name>
    <dbReference type="NCBI Taxonomy" id="373956"/>
    <lineage>
        <taxon>Eukaryota</taxon>
        <taxon>Metazoa</taxon>
        <taxon>Ecdysozoa</taxon>
        <taxon>Arthropoda</taxon>
        <taxon>Crustacea</taxon>
        <taxon>Multicrustacea</taxon>
        <taxon>Malacostraca</taxon>
        <taxon>Eumalacostraca</taxon>
        <taxon>Eucarida</taxon>
        <taxon>Decapoda</taxon>
        <taxon>Pleocyemata</taxon>
        <taxon>Caridea</taxon>
        <taxon>Atyoidea</taxon>
        <taxon>Atyidae</taxon>
        <taxon>Halocaridina</taxon>
    </lineage>
</organism>
<protein>
    <submittedName>
        <fullName evidence="2">Uncharacterized protein</fullName>
    </submittedName>
</protein>